<dbReference type="PROSITE" id="PS51318">
    <property type="entry name" value="TAT"/>
    <property type="match status" value="1"/>
</dbReference>
<dbReference type="InterPro" id="IPR036514">
    <property type="entry name" value="SGNH_hydro_sf"/>
</dbReference>
<dbReference type="Pfam" id="PF13472">
    <property type="entry name" value="Lipase_GDSL_2"/>
    <property type="match status" value="1"/>
</dbReference>
<dbReference type="InterPro" id="IPR013830">
    <property type="entry name" value="SGNH_hydro"/>
</dbReference>
<sequence length="287" mass="29136">MTRSAPSRRLALLAASAAAIVLTLTGMTPASAAAPPTAADSSQVVNYVNLGDSYSAGFGSGSLVAGPFFGCLQGSGPSHVTQIASTENVNLLANAACAGLRTGEIAGVIGAIGGQLGAADLVTLSLGANDLDIRGLLSVCSTAGLDMACDQALAAGAQLIPTVGASAHQTLALLDASTSGQILVLDYPRLFTASAGDQPLLTAARARDLNALGDSLNKAIRNATRGTSASFISVQGRFNNHGLGSTDPWIYFNAGNLNDPFNLHPTTTGYLQGYYPAVRSYLNRLLP</sequence>
<keyword evidence="4" id="KW-1185">Reference proteome</keyword>
<dbReference type="RefSeq" id="WP_168151238.1">
    <property type="nucleotide sequence ID" value="NZ_JAAWVT010000002.1"/>
</dbReference>
<comment type="caution">
    <text evidence="3">The sequence shown here is derived from an EMBL/GenBank/DDBJ whole genome shotgun (WGS) entry which is preliminary data.</text>
</comment>
<dbReference type="PANTHER" id="PTHR37981:SF1">
    <property type="entry name" value="SGNH HYDROLASE-TYPE ESTERASE DOMAIN-CONTAINING PROTEIN"/>
    <property type="match status" value="1"/>
</dbReference>
<dbReference type="PANTHER" id="PTHR37981">
    <property type="entry name" value="LIPASE 2"/>
    <property type="match status" value="1"/>
</dbReference>
<evidence type="ECO:0000313" key="4">
    <source>
        <dbReference type="Proteomes" id="UP000746595"/>
    </source>
</evidence>
<dbReference type="InterPro" id="IPR006311">
    <property type="entry name" value="TAT_signal"/>
</dbReference>
<feature type="chain" id="PRO_5046796563" description="SGNH hydrolase-type esterase domain-containing protein" evidence="1">
    <location>
        <begin position="33"/>
        <end position="287"/>
    </location>
</feature>
<protein>
    <recommendedName>
        <fullName evidence="2">SGNH hydrolase-type esterase domain-containing protein</fullName>
    </recommendedName>
</protein>
<organism evidence="3 4">
    <name type="scientific">Paeniglutamicibacter terrestris</name>
    <dbReference type="NCBI Taxonomy" id="2723403"/>
    <lineage>
        <taxon>Bacteria</taxon>
        <taxon>Bacillati</taxon>
        <taxon>Actinomycetota</taxon>
        <taxon>Actinomycetes</taxon>
        <taxon>Micrococcales</taxon>
        <taxon>Micrococcaceae</taxon>
        <taxon>Paeniglutamicibacter</taxon>
    </lineage>
</organism>
<dbReference type="InterPro" id="IPR037460">
    <property type="entry name" value="SEST-like"/>
</dbReference>
<gene>
    <name evidence="3" type="ORF">HED64_06310</name>
</gene>
<keyword evidence="1" id="KW-0732">Signal</keyword>
<dbReference type="EMBL" id="JAAWVT010000002">
    <property type="protein sequence ID" value="NKG20326.1"/>
    <property type="molecule type" value="Genomic_DNA"/>
</dbReference>
<dbReference type="SUPFAM" id="SSF52266">
    <property type="entry name" value="SGNH hydrolase"/>
    <property type="match status" value="1"/>
</dbReference>
<reference evidence="3 4" key="1">
    <citation type="submission" date="2020-04" db="EMBL/GenBank/DDBJ databases">
        <title>Paeniglutamicibacter sp. ANT13_2, a novel actinomycete isolated from sediment in Antarctica.</title>
        <authorList>
            <person name="Sakdapetsiri C."/>
            <person name="Pinyakong O."/>
        </authorList>
    </citation>
    <scope>NUCLEOTIDE SEQUENCE [LARGE SCALE GENOMIC DNA]</scope>
    <source>
        <strain evidence="3 4">ANT13_2</strain>
    </source>
</reference>
<feature type="signal peptide" evidence="1">
    <location>
        <begin position="1"/>
        <end position="32"/>
    </location>
</feature>
<evidence type="ECO:0000313" key="3">
    <source>
        <dbReference type="EMBL" id="NKG20326.1"/>
    </source>
</evidence>
<feature type="domain" description="SGNH hydrolase-type esterase" evidence="2">
    <location>
        <begin position="50"/>
        <end position="270"/>
    </location>
</feature>
<evidence type="ECO:0000259" key="2">
    <source>
        <dbReference type="Pfam" id="PF13472"/>
    </source>
</evidence>
<dbReference type="Gene3D" id="3.40.50.1110">
    <property type="entry name" value="SGNH hydrolase"/>
    <property type="match status" value="1"/>
</dbReference>
<proteinExistence type="predicted"/>
<evidence type="ECO:0000256" key="1">
    <source>
        <dbReference type="SAM" id="SignalP"/>
    </source>
</evidence>
<dbReference type="Proteomes" id="UP000746595">
    <property type="component" value="Unassembled WGS sequence"/>
</dbReference>
<name>A0ABX1G3J3_9MICC</name>
<accession>A0ABX1G3J3</accession>